<dbReference type="GO" id="GO:0016020">
    <property type="term" value="C:membrane"/>
    <property type="evidence" value="ECO:0007669"/>
    <property type="project" value="TreeGrafter"/>
</dbReference>
<dbReference type="InterPro" id="IPR050248">
    <property type="entry name" value="Polysacc_deacetylase_ArnD"/>
</dbReference>
<dbReference type="PANTHER" id="PTHR10587">
    <property type="entry name" value="GLYCOSYL TRANSFERASE-RELATED"/>
    <property type="match status" value="1"/>
</dbReference>
<keyword evidence="1" id="KW-0732">Signal</keyword>
<dbReference type="Proteomes" id="UP000264541">
    <property type="component" value="Unassembled WGS sequence"/>
</dbReference>
<gene>
    <name evidence="3" type="primary">pdaA</name>
    <name evidence="3" type="ORF">D0469_12650</name>
</gene>
<dbReference type="PANTHER" id="PTHR10587:SF78">
    <property type="entry name" value="PEPTIDOGLYCAN-N-ACETYLMURAMIC ACID DEACETYLASE PDAA"/>
    <property type="match status" value="1"/>
</dbReference>
<keyword evidence="4" id="KW-1185">Reference proteome</keyword>
<dbReference type="Gene3D" id="3.20.20.370">
    <property type="entry name" value="Glycoside hydrolase/deacetylase"/>
    <property type="match status" value="1"/>
</dbReference>
<dbReference type="SUPFAM" id="SSF88713">
    <property type="entry name" value="Glycoside hydrolase/deacetylase"/>
    <property type="match status" value="1"/>
</dbReference>
<evidence type="ECO:0000259" key="2">
    <source>
        <dbReference type="PROSITE" id="PS51677"/>
    </source>
</evidence>
<dbReference type="EMBL" id="QVTE01000035">
    <property type="protein sequence ID" value="RFU68114.1"/>
    <property type="molecule type" value="Genomic_DNA"/>
</dbReference>
<reference evidence="3 4" key="1">
    <citation type="submission" date="2018-08" db="EMBL/GenBank/DDBJ databases">
        <title>Bacillus chawlae sp. nov., Bacillus glennii sp. nov., and Bacillus saganii sp. nov. Isolated from the Vehicle Assembly Building at Kennedy Space Center where the Viking Spacecraft were Assembled.</title>
        <authorList>
            <person name="Seuylemezian A."/>
            <person name="Vaishampayan P."/>
        </authorList>
    </citation>
    <scope>NUCLEOTIDE SEQUENCE [LARGE SCALE GENOMIC DNA]</scope>
    <source>
        <strain evidence="3 4">V47-23a</strain>
    </source>
</reference>
<organism evidence="3 4">
    <name type="scientific">Peribacillus saganii</name>
    <dbReference type="NCBI Taxonomy" id="2303992"/>
    <lineage>
        <taxon>Bacteria</taxon>
        <taxon>Bacillati</taxon>
        <taxon>Bacillota</taxon>
        <taxon>Bacilli</taxon>
        <taxon>Bacillales</taxon>
        <taxon>Bacillaceae</taxon>
        <taxon>Peribacillus</taxon>
    </lineage>
</organism>
<dbReference type="PROSITE" id="PS51677">
    <property type="entry name" value="NODB"/>
    <property type="match status" value="1"/>
</dbReference>
<dbReference type="InterPro" id="IPR011330">
    <property type="entry name" value="Glyco_hydro/deAcase_b/a-brl"/>
</dbReference>
<dbReference type="GO" id="GO:0016810">
    <property type="term" value="F:hydrolase activity, acting on carbon-nitrogen (but not peptide) bonds"/>
    <property type="evidence" value="ECO:0007669"/>
    <property type="project" value="InterPro"/>
</dbReference>
<dbReference type="AlphaFoldDB" id="A0A372LLZ8"/>
<dbReference type="CDD" id="cd10948">
    <property type="entry name" value="CE4_BsPdaA_like"/>
    <property type="match status" value="1"/>
</dbReference>
<accession>A0A372LLZ8</accession>
<dbReference type="Pfam" id="PF01522">
    <property type="entry name" value="Polysacc_deac_1"/>
    <property type="match status" value="1"/>
</dbReference>
<dbReference type="NCBIfam" id="TIGR02884">
    <property type="entry name" value="spore_pdaA"/>
    <property type="match status" value="1"/>
</dbReference>
<evidence type="ECO:0000256" key="1">
    <source>
        <dbReference type="SAM" id="SignalP"/>
    </source>
</evidence>
<evidence type="ECO:0000313" key="3">
    <source>
        <dbReference type="EMBL" id="RFU68114.1"/>
    </source>
</evidence>
<name>A0A372LLZ8_9BACI</name>
<protein>
    <submittedName>
        <fullName evidence="3">Delta-lactam-biosynthetic de-N-acetylase</fullName>
    </submittedName>
</protein>
<feature type="signal peptide" evidence="1">
    <location>
        <begin position="1"/>
        <end position="22"/>
    </location>
</feature>
<dbReference type="RefSeq" id="WP_117327106.1">
    <property type="nucleotide sequence ID" value="NZ_QVTE01000035.1"/>
</dbReference>
<dbReference type="OrthoDB" id="9812065at2"/>
<feature type="chain" id="PRO_5039179492" evidence="1">
    <location>
        <begin position="23"/>
        <end position="265"/>
    </location>
</feature>
<feature type="domain" description="NodB homology" evidence="2">
    <location>
        <begin position="67"/>
        <end position="248"/>
    </location>
</feature>
<dbReference type="GO" id="GO:0005975">
    <property type="term" value="P:carbohydrate metabolic process"/>
    <property type="evidence" value="ECO:0007669"/>
    <property type="project" value="InterPro"/>
</dbReference>
<comment type="caution">
    <text evidence="3">The sequence shown here is derived from an EMBL/GenBank/DDBJ whole genome shotgun (WGS) entry which is preliminary data.</text>
</comment>
<sequence length="265" mass="30042">MKKLLLIPLSIIICMMISVHTAAEPSNASLHWGFKKSSNGQPADAGSFYERILEKHGAVYKGDPSKKDIYLTFDNGYENGYTKQILAVLKKHNVPATFFVTGHYLDSASDITKQMVKEGHSIGNHSWSHPDMTQISDAQIEKELALIKEETERLTGQKNMAYLRPPRGIFSERTMAVAKRLGYTHVFWSLAYVDWYVDRQRGPQFAHDQVMKQIHPGAILLLHTISKDNAEALESIIVDLKKQGYHFKSIDDLMNSKKPNNKVNQ</sequence>
<dbReference type="InterPro" id="IPR002509">
    <property type="entry name" value="NODB_dom"/>
</dbReference>
<evidence type="ECO:0000313" key="4">
    <source>
        <dbReference type="Proteomes" id="UP000264541"/>
    </source>
</evidence>
<proteinExistence type="predicted"/>
<dbReference type="InterPro" id="IPR014235">
    <property type="entry name" value="Spore_PdaA"/>
</dbReference>